<evidence type="ECO:0000256" key="6">
    <source>
        <dbReference type="ARBA" id="ARBA00022801"/>
    </source>
</evidence>
<keyword evidence="5 8" id="KW-0479">Metal-binding</keyword>
<dbReference type="GO" id="GO:0030145">
    <property type="term" value="F:manganese ion binding"/>
    <property type="evidence" value="ECO:0007669"/>
    <property type="project" value="InterPro"/>
</dbReference>
<dbReference type="STRING" id="56110.Oscil6304_0085"/>
<dbReference type="InParanoid" id="K9TBR1"/>
<evidence type="ECO:0000313" key="11">
    <source>
        <dbReference type="Proteomes" id="UP000010367"/>
    </source>
</evidence>
<dbReference type="Proteomes" id="UP000010367">
    <property type="component" value="Chromosome"/>
</dbReference>
<protein>
    <recommendedName>
        <fullName evidence="4">Xaa-Pro aminopeptidase</fullName>
        <ecNumber evidence="4">3.4.11.9</ecNumber>
    </recommendedName>
</protein>
<dbReference type="GO" id="GO:0006508">
    <property type="term" value="P:proteolysis"/>
    <property type="evidence" value="ECO:0007669"/>
    <property type="project" value="TreeGrafter"/>
</dbReference>
<dbReference type="AlphaFoldDB" id="K9TBR1"/>
<dbReference type="PANTHER" id="PTHR43226:SF4">
    <property type="entry name" value="XAA-PRO AMINOPEPTIDASE 3"/>
    <property type="match status" value="1"/>
</dbReference>
<dbReference type="SMART" id="SM01011">
    <property type="entry name" value="AMP_N"/>
    <property type="match status" value="1"/>
</dbReference>
<dbReference type="eggNOG" id="COG0006">
    <property type="taxonomic scope" value="Bacteria"/>
</dbReference>
<keyword evidence="7" id="KW-0464">Manganese</keyword>
<dbReference type="EMBL" id="CP003607">
    <property type="protein sequence ID" value="AFY79843.1"/>
    <property type="molecule type" value="Genomic_DNA"/>
</dbReference>
<proteinExistence type="inferred from homology"/>
<dbReference type="Pfam" id="PF05195">
    <property type="entry name" value="AMP_N"/>
    <property type="match status" value="1"/>
</dbReference>
<evidence type="ECO:0000259" key="9">
    <source>
        <dbReference type="SMART" id="SM01011"/>
    </source>
</evidence>
<dbReference type="HOGENOM" id="CLU_017266_1_2_3"/>
<evidence type="ECO:0000256" key="8">
    <source>
        <dbReference type="RuleBase" id="RU000590"/>
    </source>
</evidence>
<dbReference type="GO" id="GO:0070006">
    <property type="term" value="F:metalloaminopeptidase activity"/>
    <property type="evidence" value="ECO:0007669"/>
    <property type="project" value="InterPro"/>
</dbReference>
<keyword evidence="10" id="KW-0031">Aminopeptidase</keyword>
<dbReference type="PANTHER" id="PTHR43226">
    <property type="entry name" value="XAA-PRO AMINOPEPTIDASE 3"/>
    <property type="match status" value="1"/>
</dbReference>
<feature type="domain" description="Aminopeptidase P N-terminal" evidence="9">
    <location>
        <begin position="25"/>
        <end position="155"/>
    </location>
</feature>
<evidence type="ECO:0000256" key="1">
    <source>
        <dbReference type="ARBA" id="ARBA00001424"/>
    </source>
</evidence>
<dbReference type="PATRIC" id="fig|56110.3.peg.99"/>
<evidence type="ECO:0000256" key="3">
    <source>
        <dbReference type="ARBA" id="ARBA00008766"/>
    </source>
</evidence>
<keyword evidence="6" id="KW-0378">Hydrolase</keyword>
<dbReference type="InterPro" id="IPR036005">
    <property type="entry name" value="Creatinase/aminopeptidase-like"/>
</dbReference>
<dbReference type="InterPro" id="IPR007865">
    <property type="entry name" value="Aminopep_P_N"/>
</dbReference>
<keyword evidence="10" id="KW-0645">Protease</keyword>
<comment type="catalytic activity">
    <reaction evidence="1">
        <text>Release of any N-terminal amino acid, including proline, that is linked to proline, even from a dipeptide or tripeptide.</text>
        <dbReference type="EC" id="3.4.11.9"/>
    </reaction>
</comment>
<evidence type="ECO:0000256" key="2">
    <source>
        <dbReference type="ARBA" id="ARBA00001936"/>
    </source>
</evidence>
<comment type="cofactor">
    <cofactor evidence="2">
        <name>Mn(2+)</name>
        <dbReference type="ChEBI" id="CHEBI:29035"/>
    </cofactor>
</comment>
<accession>K9TBR1</accession>
<evidence type="ECO:0000256" key="7">
    <source>
        <dbReference type="ARBA" id="ARBA00023211"/>
    </source>
</evidence>
<dbReference type="Gene3D" id="3.90.230.10">
    <property type="entry name" value="Creatinase/methionine aminopeptidase superfamily"/>
    <property type="match status" value="1"/>
</dbReference>
<dbReference type="KEGG" id="oac:Oscil6304_0085"/>
<comment type="similarity">
    <text evidence="3 8">Belongs to the peptidase M24B family.</text>
</comment>
<dbReference type="GO" id="GO:0005829">
    <property type="term" value="C:cytosol"/>
    <property type="evidence" value="ECO:0007669"/>
    <property type="project" value="TreeGrafter"/>
</dbReference>
<dbReference type="EC" id="3.4.11.9" evidence="4"/>
<evidence type="ECO:0000256" key="4">
    <source>
        <dbReference type="ARBA" id="ARBA00012574"/>
    </source>
</evidence>
<dbReference type="SUPFAM" id="SSF53092">
    <property type="entry name" value="Creatinase/prolidase N-terminal domain"/>
    <property type="match status" value="1"/>
</dbReference>
<keyword evidence="11" id="KW-1185">Reference proteome</keyword>
<dbReference type="FunCoup" id="K9TBR1">
    <property type="interactions" value="528"/>
</dbReference>
<dbReference type="SUPFAM" id="SSF55920">
    <property type="entry name" value="Creatinase/aminopeptidase"/>
    <property type="match status" value="1"/>
</dbReference>
<dbReference type="Pfam" id="PF00557">
    <property type="entry name" value="Peptidase_M24"/>
    <property type="match status" value="1"/>
</dbReference>
<name>K9TBR1_9CYAN</name>
<dbReference type="Gene3D" id="3.40.350.10">
    <property type="entry name" value="Creatinase/prolidase N-terminal domain"/>
    <property type="match status" value="1"/>
</dbReference>
<organism evidence="10 11">
    <name type="scientific">Oscillatoria acuminata PCC 6304</name>
    <dbReference type="NCBI Taxonomy" id="56110"/>
    <lineage>
        <taxon>Bacteria</taxon>
        <taxon>Bacillati</taxon>
        <taxon>Cyanobacteriota</taxon>
        <taxon>Cyanophyceae</taxon>
        <taxon>Oscillatoriophycideae</taxon>
        <taxon>Oscillatoriales</taxon>
        <taxon>Oscillatoriaceae</taxon>
        <taxon>Oscillatoria</taxon>
    </lineage>
</organism>
<dbReference type="InterPro" id="IPR001131">
    <property type="entry name" value="Peptidase_M24B_aminopep-P_CS"/>
</dbReference>
<dbReference type="InterPro" id="IPR029149">
    <property type="entry name" value="Creatin/AminoP/Spt16_N"/>
</dbReference>
<evidence type="ECO:0000256" key="5">
    <source>
        <dbReference type="ARBA" id="ARBA00022723"/>
    </source>
</evidence>
<dbReference type="InterPro" id="IPR052433">
    <property type="entry name" value="X-Pro_dipept-like"/>
</dbReference>
<reference evidence="10 11" key="1">
    <citation type="submission" date="2012-06" db="EMBL/GenBank/DDBJ databases">
        <title>Finished chromosome of genome of Oscillatoria acuminata PCC 6304.</title>
        <authorList>
            <consortium name="US DOE Joint Genome Institute"/>
            <person name="Gugger M."/>
            <person name="Coursin T."/>
            <person name="Rippka R."/>
            <person name="Tandeau De Marsac N."/>
            <person name="Huntemann M."/>
            <person name="Wei C.-L."/>
            <person name="Han J."/>
            <person name="Detter J.C."/>
            <person name="Han C."/>
            <person name="Tapia R."/>
            <person name="Davenport K."/>
            <person name="Daligault H."/>
            <person name="Erkkila T."/>
            <person name="Gu W."/>
            <person name="Munk A.C.C."/>
            <person name="Teshima H."/>
            <person name="Xu Y."/>
            <person name="Chain P."/>
            <person name="Chen A."/>
            <person name="Krypides N."/>
            <person name="Mavromatis K."/>
            <person name="Markowitz V."/>
            <person name="Szeto E."/>
            <person name="Ivanova N."/>
            <person name="Mikhailova N."/>
            <person name="Ovchinnikova G."/>
            <person name="Pagani I."/>
            <person name="Pati A."/>
            <person name="Goodwin L."/>
            <person name="Peters L."/>
            <person name="Pitluck S."/>
            <person name="Woyke T."/>
            <person name="Kerfeld C."/>
        </authorList>
    </citation>
    <scope>NUCLEOTIDE SEQUENCE [LARGE SCALE GENOMIC DNA]</scope>
    <source>
        <strain evidence="10 11">PCC 6304</strain>
    </source>
</reference>
<dbReference type="InterPro" id="IPR000994">
    <property type="entry name" value="Pept_M24"/>
</dbReference>
<dbReference type="CDD" id="cd01087">
    <property type="entry name" value="Prolidase"/>
    <property type="match status" value="1"/>
</dbReference>
<dbReference type="PROSITE" id="PS00491">
    <property type="entry name" value="PROLINE_PEPTIDASE"/>
    <property type="match status" value="1"/>
</dbReference>
<sequence length="480" mass="52831">MMDDQTQIDRKAKLSLMQMSTPATSLATALHQRRSKLANEVATPVILWSGSPCSRNFSANVYPFRPSSHFLYFAGVSLENAAIRLEGGRLELFMDDPHPGSTLWHGEMPTRSQVAEAIAADEAFPLSALKSRCQNAATVAASDLTTRMQQVDVLDRPVGLFPDQGNPTVARDRELALAIAQLRLIQDEWAIRELLQAAACTVQAHLVGMMSTRRAQTEAMVRGAMEGAIIAQNFTCAYNSIVSVEGQVLHNQHYHNPLQPGDLLLVDVGAETGTGWAADVTRTWPVSGQFSPTQRDIYDVVLAAHDCCIEQVGPGVEYADIHRVAAVAIAEGLVNLGILRGNPEDLVEMDAHALFFPHGVGHLLGLDVHDMEDLGDIAGYQEGRDRSDRFGLCYLRLNRTLQAGMFVTIEPGFYQVPAILNDPQRREQYDGVVNWDKLAQFHDVRGIRIEDDVMVTQEGREVFTAALPVQAQKIEQIVRG</sequence>
<gene>
    <name evidence="10" type="ORF">Oscil6304_0085</name>
</gene>
<evidence type="ECO:0000313" key="10">
    <source>
        <dbReference type="EMBL" id="AFY79843.1"/>
    </source>
</evidence>